<dbReference type="AlphaFoldDB" id="A0A7S1PYF6"/>
<dbReference type="InterPro" id="IPR011047">
    <property type="entry name" value="Quinoprotein_ADH-like_sf"/>
</dbReference>
<feature type="region of interest" description="Disordered" evidence="3">
    <location>
        <begin position="461"/>
        <end position="508"/>
    </location>
</feature>
<feature type="region of interest" description="Disordered" evidence="3">
    <location>
        <begin position="405"/>
        <end position="425"/>
    </location>
</feature>
<proteinExistence type="predicted"/>
<evidence type="ECO:0000256" key="3">
    <source>
        <dbReference type="SAM" id="MobiDB-lite"/>
    </source>
</evidence>
<evidence type="ECO:0000256" key="1">
    <source>
        <dbReference type="ARBA" id="ARBA00022574"/>
    </source>
</evidence>
<feature type="compositionally biased region" description="Low complexity" evidence="3">
    <location>
        <begin position="405"/>
        <end position="422"/>
    </location>
</feature>
<protein>
    <recommendedName>
        <fullName evidence="5">Guanine nucleotide-binding protein subunit beta-like protein</fullName>
    </recommendedName>
</protein>
<sequence length="577" mass="59828">MSSSDDGDWDDAGFDVVEAPPTVHSITFNSSGSRFAVAHSRGADVYSLFAPAGSDDSGAAADSRLPALAPRRILRLNHRHLASEAHLPTTSSDFFEVDEAQQSGSPSPAVAQAAPRSATPAAGVGLVALLYDTNVLAVVGGGESPCQPPNRVLLFNGEYEQQRITLFGPVARVVLQNRRVIALSQTFVTIHDFGGKKLFEEPAVGWAAVAPLGSASVVRMSSAALTSMIDKASGVPSGAAGRGAATDPSALELGATTAASLRLRRMPMDATNVETNPIVAYPDQVAGSVAICDWLNPGRVMSRINAHRGDLDAISLCANGEALITASDTNTVLRVWNTMTGAKLREVRLASAPRTTFLRSVGLASRLGERASAKPAEFQPDLAFALDSRGELKFFFVGSSDAATAADDGTAPAAGQPPQQQPRNRGSLLSTFQFVSSYFASEWHCASVPLPFLPLPELMDANKAPGSGSRATRSPPQQRTPPSAALTTSTKGDGSSGHPSTASPRPSGCNEIIPVDGVAWFELPAALARYASAAASSAAANETVTVTCLAAAGVAVRIVFDAKSGKASIGSRSSFSM</sequence>
<feature type="compositionally biased region" description="Polar residues" evidence="3">
    <location>
        <begin position="469"/>
        <end position="504"/>
    </location>
</feature>
<dbReference type="EMBL" id="HBGF01015053">
    <property type="protein sequence ID" value="CAD9106234.1"/>
    <property type="molecule type" value="Transcribed_RNA"/>
</dbReference>
<dbReference type="Gene3D" id="2.130.10.10">
    <property type="entry name" value="YVTN repeat-like/Quinoprotein amine dehydrogenase"/>
    <property type="match status" value="1"/>
</dbReference>
<evidence type="ECO:0000256" key="2">
    <source>
        <dbReference type="ARBA" id="ARBA00022737"/>
    </source>
</evidence>
<dbReference type="InterPro" id="IPR048720">
    <property type="entry name" value="PROPPIN"/>
</dbReference>
<evidence type="ECO:0000313" key="4">
    <source>
        <dbReference type="EMBL" id="CAD9106234.1"/>
    </source>
</evidence>
<reference evidence="4" key="1">
    <citation type="submission" date="2021-01" db="EMBL/GenBank/DDBJ databases">
        <authorList>
            <person name="Corre E."/>
            <person name="Pelletier E."/>
            <person name="Niang G."/>
            <person name="Scheremetjew M."/>
            <person name="Finn R."/>
            <person name="Kale V."/>
            <person name="Holt S."/>
            <person name="Cochrane G."/>
            <person name="Meng A."/>
            <person name="Brown T."/>
            <person name="Cohen L."/>
        </authorList>
    </citation>
    <scope>NUCLEOTIDE SEQUENCE</scope>
    <source>
        <strain evidence="4">CCAP 1951/1</strain>
    </source>
</reference>
<name>A0A7S1PYF6_NEODS</name>
<organism evidence="4">
    <name type="scientific">Neobodo designis</name>
    <name type="common">Flagellated protozoan</name>
    <name type="synonym">Bodo designis</name>
    <dbReference type="NCBI Taxonomy" id="312471"/>
    <lineage>
        <taxon>Eukaryota</taxon>
        <taxon>Discoba</taxon>
        <taxon>Euglenozoa</taxon>
        <taxon>Kinetoplastea</taxon>
        <taxon>Metakinetoplastina</taxon>
        <taxon>Neobodonida</taxon>
        <taxon>Neobodo</taxon>
    </lineage>
</organism>
<accession>A0A7S1PYF6</accession>
<keyword evidence="1" id="KW-0853">WD repeat</keyword>
<gene>
    <name evidence="4" type="ORF">NDES1114_LOCUS9846</name>
</gene>
<dbReference type="InterPro" id="IPR015943">
    <property type="entry name" value="WD40/YVTN_repeat-like_dom_sf"/>
</dbReference>
<keyword evidence="2" id="KW-0677">Repeat</keyword>
<evidence type="ECO:0008006" key="5">
    <source>
        <dbReference type="Google" id="ProtNLM"/>
    </source>
</evidence>
<dbReference type="PANTHER" id="PTHR11227">
    <property type="entry name" value="WD-REPEAT PROTEIN INTERACTING WITH PHOSPHOINOSIDES WIPI -RELATED"/>
    <property type="match status" value="1"/>
</dbReference>
<dbReference type="SUPFAM" id="SSF50998">
    <property type="entry name" value="Quinoprotein alcohol dehydrogenase-like"/>
    <property type="match status" value="1"/>
</dbReference>